<gene>
    <name evidence="2" type="ORF">SOCEGT47_055660</name>
</gene>
<organism evidence="2 3">
    <name type="scientific">Sorangium cellulosum</name>
    <name type="common">Polyangium cellulosum</name>
    <dbReference type="NCBI Taxonomy" id="56"/>
    <lineage>
        <taxon>Bacteria</taxon>
        <taxon>Pseudomonadati</taxon>
        <taxon>Myxococcota</taxon>
        <taxon>Polyangia</taxon>
        <taxon>Polyangiales</taxon>
        <taxon>Polyangiaceae</taxon>
        <taxon>Sorangium</taxon>
    </lineage>
</organism>
<evidence type="ECO:0000313" key="2">
    <source>
        <dbReference type="EMBL" id="AUX25025.1"/>
    </source>
</evidence>
<dbReference type="EMBL" id="CP012670">
    <property type="protein sequence ID" value="AUX25025.1"/>
    <property type="molecule type" value="Genomic_DNA"/>
</dbReference>
<dbReference type="RefSeq" id="WP_207213663.1">
    <property type="nucleotide sequence ID" value="NZ_CP012670.1"/>
</dbReference>
<dbReference type="AlphaFoldDB" id="A0A4P2Q6G5"/>
<accession>A0A4P2Q6G5</accession>
<evidence type="ECO:0000256" key="1">
    <source>
        <dbReference type="SAM" id="MobiDB-lite"/>
    </source>
</evidence>
<name>A0A4P2Q6G5_SORCE</name>
<feature type="region of interest" description="Disordered" evidence="1">
    <location>
        <begin position="1"/>
        <end position="39"/>
    </location>
</feature>
<sequence>MVLEDIGGQRLGAWTRQRRPPDAGEEVSTAPVPPSLGRLRYRIDGLGGRGMLRDPESPGLVKPEVLHQADPDGPATFFVEFSREAG</sequence>
<dbReference type="Proteomes" id="UP000295781">
    <property type="component" value="Chromosome"/>
</dbReference>
<evidence type="ECO:0000313" key="3">
    <source>
        <dbReference type="Proteomes" id="UP000295781"/>
    </source>
</evidence>
<proteinExistence type="predicted"/>
<reference evidence="2 3" key="1">
    <citation type="submission" date="2015-09" db="EMBL/GenBank/DDBJ databases">
        <title>Sorangium comparison.</title>
        <authorList>
            <person name="Zaburannyi N."/>
            <person name="Bunk B."/>
            <person name="Overmann J."/>
            <person name="Mueller R."/>
        </authorList>
    </citation>
    <scope>NUCLEOTIDE SEQUENCE [LARGE SCALE GENOMIC DNA]</scope>
    <source>
        <strain evidence="2 3">So ceGT47</strain>
    </source>
</reference>
<protein>
    <submittedName>
        <fullName evidence="2">Uncharacterized protein</fullName>
    </submittedName>
</protein>